<keyword evidence="5" id="KW-0964">Secreted</keyword>
<evidence type="ECO:0000256" key="5">
    <source>
        <dbReference type="ARBA" id="ARBA00022525"/>
    </source>
</evidence>
<dbReference type="OrthoDB" id="159229at2759"/>
<dbReference type="FunFam" id="2.60.40.200:FF:000007">
    <property type="entry name" value="Cell surface Cu-only superoxide dismutase 5"/>
    <property type="match status" value="1"/>
</dbReference>
<organism evidence="8 9">
    <name type="scientific">Neocucurbitaria cava</name>
    <dbReference type="NCBI Taxonomy" id="798079"/>
    <lineage>
        <taxon>Eukaryota</taxon>
        <taxon>Fungi</taxon>
        <taxon>Dikarya</taxon>
        <taxon>Ascomycota</taxon>
        <taxon>Pezizomycotina</taxon>
        <taxon>Dothideomycetes</taxon>
        <taxon>Pleosporomycetidae</taxon>
        <taxon>Pleosporales</taxon>
        <taxon>Pleosporineae</taxon>
        <taxon>Cucurbitariaceae</taxon>
        <taxon>Neocucurbitaria</taxon>
    </lineage>
</organism>
<dbReference type="GO" id="GO:0004784">
    <property type="term" value="F:superoxide dismutase activity"/>
    <property type="evidence" value="ECO:0007669"/>
    <property type="project" value="UniProtKB-EC"/>
</dbReference>
<evidence type="ECO:0000313" key="8">
    <source>
        <dbReference type="EMBL" id="KAJ4362504.1"/>
    </source>
</evidence>
<evidence type="ECO:0000256" key="2">
    <source>
        <dbReference type="ARBA" id="ARBA00004613"/>
    </source>
</evidence>
<evidence type="ECO:0000256" key="6">
    <source>
        <dbReference type="ARBA" id="ARBA00022862"/>
    </source>
</evidence>
<comment type="caution">
    <text evidence="8">The sequence shown here is derived from an EMBL/GenBank/DDBJ whole genome shotgun (WGS) entry which is preliminary data.</text>
</comment>
<keyword evidence="9" id="KW-1185">Reference proteome</keyword>
<dbReference type="EMBL" id="JAPEUY010000021">
    <property type="protein sequence ID" value="KAJ4362504.1"/>
    <property type="molecule type" value="Genomic_DNA"/>
</dbReference>
<accession>A0A9W9CHH5</accession>
<comment type="similarity">
    <text evidence="3">Belongs to the Cu-Zn superoxide dismutase family.</text>
</comment>
<evidence type="ECO:0000313" key="9">
    <source>
        <dbReference type="Proteomes" id="UP001140560"/>
    </source>
</evidence>
<keyword evidence="8" id="KW-0560">Oxidoreductase</keyword>
<dbReference type="Gene3D" id="2.60.40.200">
    <property type="entry name" value="Superoxide dismutase, copper/zinc binding domain"/>
    <property type="match status" value="1"/>
</dbReference>
<dbReference type="GO" id="GO:0005576">
    <property type="term" value="C:extracellular region"/>
    <property type="evidence" value="ECO:0007669"/>
    <property type="project" value="UniProtKB-SubCell"/>
</dbReference>
<dbReference type="EC" id="1.15.1.1" evidence="4"/>
<dbReference type="AlphaFoldDB" id="A0A9W9CHH5"/>
<reference evidence="8" key="1">
    <citation type="submission" date="2022-10" db="EMBL/GenBank/DDBJ databases">
        <title>Tapping the CABI collections for fungal endophytes: first genome assemblies for Collariella, Neodidymelliopsis, Ascochyta clinopodiicola, Didymella pomorum, Didymosphaeria variabile, Neocosmospora piperis and Neocucurbitaria cava.</title>
        <authorList>
            <person name="Hill R."/>
        </authorList>
    </citation>
    <scope>NUCLEOTIDE SEQUENCE</scope>
    <source>
        <strain evidence="8">IMI 356814</strain>
    </source>
</reference>
<sequence>MLGYIRHWLLTPEVNIPNIERLIHGVTRTRPLNTHLHHDHAQISPPPPGPPAPRPLAISSQVQEAPSTPVLLNSTKSGVIPTLPTATPFTGVDTLQGAIISPLPPLPGYTGLLGTATAQTAQPTSTYLASLPPTMFNPLVGTVVQGSLMAVGGPSGVTFTVNITNLPPQAQYGPFNWHIHTLAVPADGNCTATLGHLDPTNRGELYMCDASMPATCQVGDLAGKHGGKIMTEGSFSTSFVDPYLSVVNGSAGFFGGLGFVLHSANTTRITCANFEMMGASGGGNASGTMSMMPSSTGTGAMPQYTGGVARVGAAGVGAVGGAVVALLLL</sequence>
<proteinExistence type="inferred from homology"/>
<evidence type="ECO:0000256" key="7">
    <source>
        <dbReference type="ARBA" id="ARBA00049204"/>
    </source>
</evidence>
<comment type="catalytic activity">
    <reaction evidence="7">
        <text>2 superoxide + 2 H(+) = H2O2 + O2</text>
        <dbReference type="Rhea" id="RHEA:20696"/>
        <dbReference type="ChEBI" id="CHEBI:15378"/>
        <dbReference type="ChEBI" id="CHEBI:15379"/>
        <dbReference type="ChEBI" id="CHEBI:16240"/>
        <dbReference type="ChEBI" id="CHEBI:18421"/>
        <dbReference type="EC" id="1.15.1.1"/>
    </reaction>
</comment>
<evidence type="ECO:0000256" key="3">
    <source>
        <dbReference type="ARBA" id="ARBA00010457"/>
    </source>
</evidence>
<evidence type="ECO:0000256" key="1">
    <source>
        <dbReference type="ARBA" id="ARBA00004196"/>
    </source>
</evidence>
<keyword evidence="6" id="KW-0049">Antioxidant</keyword>
<dbReference type="InterPro" id="IPR036423">
    <property type="entry name" value="SOD-like_Cu/Zn_dom_sf"/>
</dbReference>
<gene>
    <name evidence="8" type="primary">SOD4_2</name>
    <name evidence="8" type="ORF">N0V83_010598</name>
</gene>
<comment type="subcellular location">
    <subcellularLocation>
        <location evidence="1">Cell envelope</location>
    </subcellularLocation>
    <subcellularLocation>
        <location evidence="2">Secreted</location>
    </subcellularLocation>
</comment>
<protein>
    <recommendedName>
        <fullName evidence="4">superoxide dismutase</fullName>
        <ecNumber evidence="4">1.15.1.1</ecNumber>
    </recommendedName>
</protein>
<dbReference type="SUPFAM" id="SSF49329">
    <property type="entry name" value="Cu,Zn superoxide dismutase-like"/>
    <property type="match status" value="1"/>
</dbReference>
<dbReference type="GO" id="GO:0046872">
    <property type="term" value="F:metal ion binding"/>
    <property type="evidence" value="ECO:0007669"/>
    <property type="project" value="InterPro"/>
</dbReference>
<name>A0A9W9CHH5_9PLEO</name>
<dbReference type="Proteomes" id="UP001140560">
    <property type="component" value="Unassembled WGS sequence"/>
</dbReference>
<evidence type="ECO:0000256" key="4">
    <source>
        <dbReference type="ARBA" id="ARBA00012682"/>
    </source>
</evidence>